<sequence>MALLEAAVGDGLNYLDTGPSYANGEGERRLGTFLHRQSLPDVIVSTKVGTNFDGSGRRTRSFEVRDMERSFTDSLARLGREQVDILYLHGPSLKDLRDEVFRFLEAEKSRGRIVWSGVNSFEMDVLDACVDSPIDALMIQYNVADLRAERLLPQFRARGKIVVSGTALARAIYDPRTFLPRDRAGLWYLLRALKGDPLFIARGRRLKRVIEQTGDTGARAAMRFVAGHPLIHSATFGTTKLDHMRSNIEAARAPMEERHRRLFFPA</sequence>
<dbReference type="KEGG" id="rgu:A4W93_23430"/>
<dbReference type="CDD" id="cd19095">
    <property type="entry name" value="AKR_PA4992-like"/>
    <property type="match status" value="1"/>
</dbReference>
<gene>
    <name evidence="2" type="ORF">A4W93_23430</name>
</gene>
<name>A0A1W6LEC3_9BURK</name>
<dbReference type="Proteomes" id="UP000193427">
    <property type="component" value="Chromosome"/>
</dbReference>
<dbReference type="Gene3D" id="3.20.20.100">
    <property type="entry name" value="NADP-dependent oxidoreductase domain"/>
    <property type="match status" value="1"/>
</dbReference>
<dbReference type="AlphaFoldDB" id="A0A1W6LEC3"/>
<dbReference type="InterPro" id="IPR036812">
    <property type="entry name" value="NAD(P)_OxRdtase_dom_sf"/>
</dbReference>
<proteinExistence type="predicted"/>
<reference evidence="2 3" key="1">
    <citation type="submission" date="2016-04" db="EMBL/GenBank/DDBJ databases">
        <title>Complete genome sequence of natural rubber-degrading, novel Gram-negative bacterium, Rhizobacter gummiphilus strain NS21.</title>
        <authorList>
            <person name="Tabata M."/>
            <person name="Kasai D."/>
            <person name="Fukuda M."/>
        </authorList>
    </citation>
    <scope>NUCLEOTIDE SEQUENCE [LARGE SCALE GENOMIC DNA]</scope>
    <source>
        <strain evidence="2 3">NS21</strain>
    </source>
</reference>
<dbReference type="InterPro" id="IPR023210">
    <property type="entry name" value="NADP_OxRdtase_dom"/>
</dbReference>
<dbReference type="EMBL" id="CP015118">
    <property type="protein sequence ID" value="ARN22625.1"/>
    <property type="molecule type" value="Genomic_DNA"/>
</dbReference>
<dbReference type="Pfam" id="PF00248">
    <property type="entry name" value="Aldo_ket_red"/>
    <property type="match status" value="1"/>
</dbReference>
<keyword evidence="3" id="KW-1185">Reference proteome</keyword>
<dbReference type="STRING" id="946333.A4W93_23430"/>
<evidence type="ECO:0000313" key="3">
    <source>
        <dbReference type="Proteomes" id="UP000193427"/>
    </source>
</evidence>
<feature type="domain" description="NADP-dependent oxidoreductase" evidence="1">
    <location>
        <begin position="2"/>
        <end position="255"/>
    </location>
</feature>
<dbReference type="SUPFAM" id="SSF51430">
    <property type="entry name" value="NAD(P)-linked oxidoreductase"/>
    <property type="match status" value="1"/>
</dbReference>
<dbReference type="PANTHER" id="PTHR43312">
    <property type="entry name" value="D-THREO-ALDOSE 1-DEHYDROGENASE"/>
    <property type="match status" value="1"/>
</dbReference>
<protein>
    <recommendedName>
        <fullName evidence="1">NADP-dependent oxidoreductase domain-containing protein</fullName>
    </recommendedName>
</protein>
<evidence type="ECO:0000259" key="1">
    <source>
        <dbReference type="Pfam" id="PF00248"/>
    </source>
</evidence>
<organism evidence="2 3">
    <name type="scientific">Piscinibacter gummiphilus</name>
    <dbReference type="NCBI Taxonomy" id="946333"/>
    <lineage>
        <taxon>Bacteria</taxon>
        <taxon>Pseudomonadati</taxon>
        <taxon>Pseudomonadota</taxon>
        <taxon>Betaproteobacteria</taxon>
        <taxon>Burkholderiales</taxon>
        <taxon>Sphaerotilaceae</taxon>
        <taxon>Piscinibacter</taxon>
    </lineage>
</organism>
<evidence type="ECO:0000313" key="2">
    <source>
        <dbReference type="EMBL" id="ARN22625.1"/>
    </source>
</evidence>
<dbReference type="PANTHER" id="PTHR43312:SF1">
    <property type="entry name" value="NADP-DEPENDENT OXIDOREDUCTASE DOMAIN-CONTAINING PROTEIN"/>
    <property type="match status" value="1"/>
</dbReference>
<dbReference type="InterPro" id="IPR053135">
    <property type="entry name" value="AKR2_Oxidoreductase"/>
</dbReference>
<accession>A0A1W6LEC3</accession>